<reference evidence="11" key="2">
    <citation type="submission" date="2017-05" db="UniProtKB">
        <authorList>
            <consortium name="EnsemblMetazoa"/>
        </authorList>
    </citation>
    <scope>IDENTIFICATION</scope>
</reference>
<evidence type="ECO:0000256" key="5">
    <source>
        <dbReference type="ARBA" id="ARBA00023065"/>
    </source>
</evidence>
<evidence type="ECO:0000259" key="10">
    <source>
        <dbReference type="Pfam" id="PF01699"/>
    </source>
</evidence>
<dbReference type="InParanoid" id="A0A1X7UUC2"/>
<evidence type="ECO:0000256" key="2">
    <source>
        <dbReference type="ARBA" id="ARBA00022448"/>
    </source>
</evidence>
<keyword evidence="9" id="KW-0732">Signal</keyword>
<evidence type="ECO:0000256" key="8">
    <source>
        <dbReference type="SAM" id="Phobius"/>
    </source>
</evidence>
<keyword evidence="5" id="KW-0406">Ion transport</keyword>
<keyword evidence="2" id="KW-0813">Transport</keyword>
<keyword evidence="4 8" id="KW-1133">Transmembrane helix</keyword>
<feature type="domain" description="Sodium/calcium exchanger membrane region" evidence="10">
    <location>
        <begin position="84"/>
        <end position="270"/>
    </location>
</feature>
<sequence length="559" mass="60711">MAAISKVRARAGGMSFLKLILFLGILVAAVSPALSQGHHYFDIFVGEQDNSNITNDTNGTDSGSIPTCVFGLEPCSVTIIGNIQLILFFGIILGVSAKIISDGAEMLLDLGLPPTIIGGIVLPLLGAVPDSAMIIASGSGNRVDADQQIAVGMGTLAGSTIMLLTIPWVGGLILGRVDIINKQGVDNKCSKLEVSSLWKSGVSVTPDVTYSSIIMIITALPYLIIQGADWVYGAHKPQTIDNVPSYIKYSAIATSVICFIFFVCYLVYLVVFSAASKRIDEWRGEKRRKENLKRNALKQMLLFQKSPKPVNGSGTSGGETENKPLIGSETGIQKKYFSAWKVHKKEEEGATPTASPAAEDEVDTKGDHEEGEEPKWKIGLWSAAYLIVGVGLVTIFSDPMVDALTRLVNKENENYSYTKDDGHKVQGQYIPIPVFYLSFVITPLCSNASELVSSLIFASKKKKVNTSMTFSQLYGAATMNNTLCLGIFTALVGIRGLTWQYSAEVTVILLVQLIMAAIALSYGFLYKHTYMLLLVIPVFLLYFGSILVTWMLETLAHWK</sequence>
<feature type="transmembrane region" description="Helical" evidence="8">
    <location>
        <begin position="79"/>
        <end position="100"/>
    </location>
</feature>
<evidence type="ECO:0000256" key="4">
    <source>
        <dbReference type="ARBA" id="ARBA00022989"/>
    </source>
</evidence>
<dbReference type="GO" id="GO:0006874">
    <property type="term" value="P:intracellular calcium ion homeostasis"/>
    <property type="evidence" value="ECO:0007669"/>
    <property type="project" value="TreeGrafter"/>
</dbReference>
<evidence type="ECO:0000313" key="12">
    <source>
        <dbReference type="Proteomes" id="UP000007879"/>
    </source>
</evidence>
<dbReference type="InterPro" id="IPR004713">
    <property type="entry name" value="CaH_exchang"/>
</dbReference>
<keyword evidence="6 8" id="KW-0472">Membrane</keyword>
<feature type="chain" id="PRO_5010859288" description="Sodium/calcium exchanger membrane region domain-containing protein" evidence="9">
    <location>
        <begin position="36"/>
        <end position="559"/>
    </location>
</feature>
<dbReference type="PANTHER" id="PTHR31503:SF36">
    <property type="entry name" value="SODIUM_CALCIUM EXCHANGER MEMBRANE REGION DOMAIN-CONTAINING PROTEIN"/>
    <property type="match status" value="1"/>
</dbReference>
<feature type="compositionally biased region" description="Basic and acidic residues" evidence="7">
    <location>
        <begin position="363"/>
        <end position="373"/>
    </location>
</feature>
<organism evidence="11">
    <name type="scientific">Amphimedon queenslandica</name>
    <name type="common">Sponge</name>
    <dbReference type="NCBI Taxonomy" id="400682"/>
    <lineage>
        <taxon>Eukaryota</taxon>
        <taxon>Metazoa</taxon>
        <taxon>Porifera</taxon>
        <taxon>Demospongiae</taxon>
        <taxon>Heteroscleromorpha</taxon>
        <taxon>Haplosclerida</taxon>
        <taxon>Niphatidae</taxon>
        <taxon>Amphimedon</taxon>
    </lineage>
</organism>
<feature type="transmembrane region" description="Helical" evidence="8">
    <location>
        <begin position="149"/>
        <end position="174"/>
    </location>
</feature>
<evidence type="ECO:0000256" key="1">
    <source>
        <dbReference type="ARBA" id="ARBA00004127"/>
    </source>
</evidence>
<evidence type="ECO:0000256" key="3">
    <source>
        <dbReference type="ARBA" id="ARBA00022692"/>
    </source>
</evidence>
<gene>
    <name evidence="11" type="primary">100632705</name>
</gene>
<dbReference type="GO" id="GO:0016020">
    <property type="term" value="C:membrane"/>
    <property type="evidence" value="ECO:0007669"/>
    <property type="project" value="InterPro"/>
</dbReference>
<feature type="transmembrane region" description="Helical" evidence="8">
    <location>
        <begin position="107"/>
        <end position="129"/>
    </location>
</feature>
<protein>
    <recommendedName>
        <fullName evidence="10">Sodium/calcium exchanger membrane region domain-containing protein</fullName>
    </recommendedName>
</protein>
<dbReference type="GO" id="GO:0015369">
    <property type="term" value="F:calcium:proton antiporter activity"/>
    <property type="evidence" value="ECO:0007669"/>
    <property type="project" value="TreeGrafter"/>
</dbReference>
<keyword evidence="3 8" id="KW-0812">Transmembrane</keyword>
<dbReference type="Proteomes" id="UP000007879">
    <property type="component" value="Unassembled WGS sequence"/>
</dbReference>
<dbReference type="EnsemblMetazoa" id="XM_003386658.2">
    <property type="protein sequence ID" value="XP_003386706.1"/>
    <property type="gene ID" value="LOC100632705"/>
</dbReference>
<reference evidence="12" key="1">
    <citation type="journal article" date="2010" name="Nature">
        <title>The Amphimedon queenslandica genome and the evolution of animal complexity.</title>
        <authorList>
            <person name="Srivastava M."/>
            <person name="Simakov O."/>
            <person name="Chapman J."/>
            <person name="Fahey B."/>
            <person name="Gauthier M.E."/>
            <person name="Mitros T."/>
            <person name="Richards G.S."/>
            <person name="Conaco C."/>
            <person name="Dacre M."/>
            <person name="Hellsten U."/>
            <person name="Larroux C."/>
            <person name="Putnam N.H."/>
            <person name="Stanke M."/>
            <person name="Adamska M."/>
            <person name="Darling A."/>
            <person name="Degnan S.M."/>
            <person name="Oakley T.H."/>
            <person name="Plachetzki D.C."/>
            <person name="Zhai Y."/>
            <person name="Adamski M."/>
            <person name="Calcino A."/>
            <person name="Cummins S.F."/>
            <person name="Goodstein D.M."/>
            <person name="Harris C."/>
            <person name="Jackson D.J."/>
            <person name="Leys S.P."/>
            <person name="Shu S."/>
            <person name="Woodcroft B.J."/>
            <person name="Vervoort M."/>
            <person name="Kosik K.S."/>
            <person name="Manning G."/>
            <person name="Degnan B.M."/>
            <person name="Rokhsar D.S."/>
        </authorList>
    </citation>
    <scope>NUCLEOTIDE SEQUENCE [LARGE SCALE GENOMIC DNA]</scope>
</reference>
<feature type="transmembrane region" description="Helical" evidence="8">
    <location>
        <begin position="505"/>
        <end position="525"/>
    </location>
</feature>
<dbReference type="OrthoDB" id="26525at2759"/>
<feature type="transmembrane region" description="Helical" evidence="8">
    <location>
        <begin position="434"/>
        <end position="458"/>
    </location>
</feature>
<dbReference type="eggNOG" id="ENOG502QV8Y">
    <property type="taxonomic scope" value="Eukaryota"/>
</dbReference>
<comment type="subcellular location">
    <subcellularLocation>
        <location evidence="1">Endomembrane system</location>
        <topology evidence="1">Multi-pass membrane protein</topology>
    </subcellularLocation>
</comment>
<feature type="transmembrane region" description="Helical" evidence="8">
    <location>
        <begin position="378"/>
        <end position="397"/>
    </location>
</feature>
<proteinExistence type="predicted"/>
<evidence type="ECO:0000256" key="6">
    <source>
        <dbReference type="ARBA" id="ARBA00023136"/>
    </source>
</evidence>
<feature type="transmembrane region" description="Helical" evidence="8">
    <location>
        <begin position="479"/>
        <end position="499"/>
    </location>
</feature>
<dbReference type="InterPro" id="IPR004837">
    <property type="entry name" value="NaCa_Exmemb"/>
</dbReference>
<evidence type="ECO:0000256" key="7">
    <source>
        <dbReference type="SAM" id="MobiDB-lite"/>
    </source>
</evidence>
<keyword evidence="12" id="KW-1185">Reference proteome</keyword>
<dbReference type="AlphaFoldDB" id="A0A1X7UUC2"/>
<dbReference type="Pfam" id="PF01699">
    <property type="entry name" value="Na_Ca_ex"/>
    <property type="match status" value="2"/>
</dbReference>
<dbReference type="OMA" id="HTMKFLS"/>
<name>A0A1X7UUC2_AMPQE</name>
<feature type="transmembrane region" description="Helical" evidence="8">
    <location>
        <begin position="532"/>
        <end position="552"/>
    </location>
</feature>
<dbReference type="PANTHER" id="PTHR31503">
    <property type="entry name" value="VACUOLAR CALCIUM ION TRANSPORTER"/>
    <property type="match status" value="1"/>
</dbReference>
<dbReference type="KEGG" id="aqu:100632705"/>
<evidence type="ECO:0000313" key="11">
    <source>
        <dbReference type="EnsemblMetazoa" id="Aqu2.1.31580_001"/>
    </source>
</evidence>
<feature type="transmembrane region" description="Helical" evidence="8">
    <location>
        <begin position="208"/>
        <end position="226"/>
    </location>
</feature>
<evidence type="ECO:0000256" key="9">
    <source>
        <dbReference type="SAM" id="SignalP"/>
    </source>
</evidence>
<feature type="region of interest" description="Disordered" evidence="7">
    <location>
        <begin position="306"/>
        <end position="325"/>
    </location>
</feature>
<feature type="signal peptide" evidence="9">
    <location>
        <begin position="1"/>
        <end position="35"/>
    </location>
</feature>
<feature type="domain" description="Sodium/calcium exchanger membrane region" evidence="10">
    <location>
        <begin position="381"/>
        <end position="549"/>
    </location>
</feature>
<accession>A0A1X7UUC2</accession>
<dbReference type="GO" id="GO:0012505">
    <property type="term" value="C:endomembrane system"/>
    <property type="evidence" value="ECO:0007669"/>
    <property type="project" value="UniProtKB-SubCell"/>
</dbReference>
<feature type="region of interest" description="Disordered" evidence="7">
    <location>
        <begin position="346"/>
        <end position="373"/>
    </location>
</feature>
<dbReference type="EnsemblMetazoa" id="Aqu2.1.31580_001">
    <property type="protein sequence ID" value="Aqu2.1.31580_001"/>
    <property type="gene ID" value="Aqu2.1.31580"/>
</dbReference>
<feature type="transmembrane region" description="Helical" evidence="8">
    <location>
        <begin position="246"/>
        <end position="271"/>
    </location>
</feature>